<feature type="domain" description="Piwi" evidence="1">
    <location>
        <begin position="311"/>
        <end position="628"/>
    </location>
</feature>
<dbReference type="InterPro" id="IPR036397">
    <property type="entry name" value="RNaseH_sf"/>
</dbReference>
<proteinExistence type="predicted"/>
<accession>A0AAV5V644</accession>
<evidence type="ECO:0000313" key="2">
    <source>
        <dbReference type="EMBL" id="GMT14267.1"/>
    </source>
</evidence>
<dbReference type="SUPFAM" id="SSF53098">
    <property type="entry name" value="Ribonuclease H-like"/>
    <property type="match status" value="1"/>
</dbReference>
<dbReference type="InterPro" id="IPR012337">
    <property type="entry name" value="RNaseH-like_sf"/>
</dbReference>
<dbReference type="PROSITE" id="PS50822">
    <property type="entry name" value="PIWI"/>
    <property type="match status" value="1"/>
</dbReference>
<dbReference type="PANTHER" id="PTHR22891">
    <property type="entry name" value="EUKARYOTIC TRANSLATION INITIATION FACTOR 2C"/>
    <property type="match status" value="1"/>
</dbReference>
<evidence type="ECO:0000259" key="1">
    <source>
        <dbReference type="PROSITE" id="PS50822"/>
    </source>
</evidence>
<dbReference type="InterPro" id="IPR003165">
    <property type="entry name" value="Piwi"/>
</dbReference>
<evidence type="ECO:0000313" key="3">
    <source>
        <dbReference type="Proteomes" id="UP001432322"/>
    </source>
</evidence>
<dbReference type="GO" id="GO:0003676">
    <property type="term" value="F:nucleic acid binding"/>
    <property type="evidence" value="ECO:0007669"/>
    <property type="project" value="InterPro"/>
</dbReference>
<dbReference type="Pfam" id="PF02171">
    <property type="entry name" value="Piwi"/>
    <property type="match status" value="1"/>
</dbReference>
<dbReference type="Gene3D" id="3.40.50.2300">
    <property type="match status" value="1"/>
</dbReference>
<protein>
    <recommendedName>
        <fullName evidence="1">Piwi domain-containing protein</fullName>
    </recommendedName>
</protein>
<organism evidence="2 3">
    <name type="scientific">Pristionchus fissidentatus</name>
    <dbReference type="NCBI Taxonomy" id="1538716"/>
    <lineage>
        <taxon>Eukaryota</taxon>
        <taxon>Metazoa</taxon>
        <taxon>Ecdysozoa</taxon>
        <taxon>Nematoda</taxon>
        <taxon>Chromadorea</taxon>
        <taxon>Rhabditida</taxon>
        <taxon>Rhabditina</taxon>
        <taxon>Diplogasteromorpha</taxon>
        <taxon>Diplogasteroidea</taxon>
        <taxon>Neodiplogasteridae</taxon>
        <taxon>Pristionchus</taxon>
    </lineage>
</organism>
<name>A0AAV5V644_9BILA</name>
<sequence>MSSTLLSRESIDQFNFRMKDVELSCDCVPATNSEGRLTRRVARNYRFVALKEDSCADRRFLKYETRLESEKERFTERTAVRLDVWYEEHGMTLRYPGLPLCFVKSGTKVDLIPMEALITVGKPQEYAKMIDIVTTTRIRMLQALKPADHCRLTNDMIRNKLKYDQDPFMNAMEVSVIPKMVECKGRHLEPCSLLAKRESDESVMKLEVDRESGDFYIERAFETTKKKIRFVVFKMTDKVNTPELREFYEELVKKCVTRGFNIPECDYKQPLSFKELIIPPNEYDRKYDRSLEISIESVLSDRSKMAEDETLVFLFFIRIKDGVYEEIKYLSDLQFGIVSQVIDESTVKLGRQKAPEETLSDRVDSFHHGICLKLNAKLGGINQVIDLGGESDSSLPAHEKTMFIGIDVILPNPKSLFRNFSMAAIVASMDEKAVKYASRVKVNSLCTAVVQNFDDHFLYLLNKYRSKRGHLPSRVVILRGNISESQMVAAASAEMHSFKCGWRDCSRGERLPPITYVAVQKNHKTRFYRSDVSDENNRNVPIGTVVDKDTVTPSMFDFYLVAHQALLGTSRPGHYTVIHDDCHSKADEIQELIFRMCFLYARTSKSVSLPSPVYYAQLACKRAAFLYKYALKSGRLEKSKNRLPGESYSAHVHRLQMEAIEVEKKLQVSDKYPGMHFI</sequence>
<comment type="caution">
    <text evidence="2">The sequence shown here is derived from an EMBL/GenBank/DDBJ whole genome shotgun (WGS) entry which is preliminary data.</text>
</comment>
<dbReference type="SMART" id="SM00950">
    <property type="entry name" value="Piwi"/>
    <property type="match status" value="1"/>
</dbReference>
<keyword evidence="3" id="KW-1185">Reference proteome</keyword>
<dbReference type="AlphaFoldDB" id="A0AAV5V644"/>
<dbReference type="SUPFAM" id="SSF101690">
    <property type="entry name" value="PAZ domain"/>
    <property type="match status" value="1"/>
</dbReference>
<dbReference type="Proteomes" id="UP001432322">
    <property type="component" value="Unassembled WGS sequence"/>
</dbReference>
<gene>
    <name evidence="2" type="ORF">PFISCL1PPCAC_5564</name>
</gene>
<dbReference type="EMBL" id="BTSY01000002">
    <property type="protein sequence ID" value="GMT14267.1"/>
    <property type="molecule type" value="Genomic_DNA"/>
</dbReference>
<reference evidence="2" key="1">
    <citation type="submission" date="2023-10" db="EMBL/GenBank/DDBJ databases">
        <title>Genome assembly of Pristionchus species.</title>
        <authorList>
            <person name="Yoshida K."/>
            <person name="Sommer R.J."/>
        </authorList>
    </citation>
    <scope>NUCLEOTIDE SEQUENCE</scope>
    <source>
        <strain evidence="2">RS5133</strain>
    </source>
</reference>
<dbReference type="Gene3D" id="3.30.420.10">
    <property type="entry name" value="Ribonuclease H-like superfamily/Ribonuclease H"/>
    <property type="match status" value="1"/>
</dbReference>
<dbReference type="InterPro" id="IPR036085">
    <property type="entry name" value="PAZ_dom_sf"/>
</dbReference>